<keyword evidence="4 6" id="KW-1133">Transmembrane helix</keyword>
<keyword evidence="2" id="KW-0813">Transport</keyword>
<proteinExistence type="predicted"/>
<dbReference type="Pfam" id="PF07690">
    <property type="entry name" value="MFS_1"/>
    <property type="match status" value="1"/>
</dbReference>
<name>A0A0C9UA21_SPHS4</name>
<feature type="domain" description="Major facilitator superfamily (MFS) profile" evidence="7">
    <location>
        <begin position="1"/>
        <end position="158"/>
    </location>
</feature>
<accession>A0A0C9UA21</accession>
<gene>
    <name evidence="8" type="ORF">M422DRAFT_98384</name>
</gene>
<feature type="non-terminal residue" evidence="8">
    <location>
        <position position="1"/>
    </location>
</feature>
<dbReference type="AlphaFoldDB" id="A0A0C9UA21"/>
<dbReference type="Proteomes" id="UP000054279">
    <property type="component" value="Unassembled WGS sequence"/>
</dbReference>
<dbReference type="GO" id="GO:0016020">
    <property type="term" value="C:membrane"/>
    <property type="evidence" value="ECO:0007669"/>
    <property type="project" value="UniProtKB-SubCell"/>
</dbReference>
<evidence type="ECO:0000256" key="6">
    <source>
        <dbReference type="SAM" id="Phobius"/>
    </source>
</evidence>
<dbReference type="PROSITE" id="PS50850">
    <property type="entry name" value="MFS"/>
    <property type="match status" value="1"/>
</dbReference>
<evidence type="ECO:0000256" key="5">
    <source>
        <dbReference type="ARBA" id="ARBA00023136"/>
    </source>
</evidence>
<evidence type="ECO:0000313" key="9">
    <source>
        <dbReference type="Proteomes" id="UP000054279"/>
    </source>
</evidence>
<keyword evidence="9" id="KW-1185">Reference proteome</keyword>
<dbReference type="InterPro" id="IPR020846">
    <property type="entry name" value="MFS_dom"/>
</dbReference>
<dbReference type="Gene3D" id="1.20.1250.20">
    <property type="entry name" value="MFS general substrate transporter like domains"/>
    <property type="match status" value="1"/>
</dbReference>
<feature type="transmembrane region" description="Helical" evidence="6">
    <location>
        <begin position="6"/>
        <end position="23"/>
    </location>
</feature>
<dbReference type="InterPro" id="IPR036259">
    <property type="entry name" value="MFS_trans_sf"/>
</dbReference>
<dbReference type="EMBL" id="KN837148">
    <property type="protein sequence ID" value="KIJ39943.1"/>
    <property type="molecule type" value="Genomic_DNA"/>
</dbReference>
<dbReference type="HOGENOM" id="CLU_001265_54_6_1"/>
<evidence type="ECO:0000256" key="3">
    <source>
        <dbReference type="ARBA" id="ARBA00022692"/>
    </source>
</evidence>
<dbReference type="PANTHER" id="PTHR23504:SF15">
    <property type="entry name" value="MAJOR FACILITATOR SUPERFAMILY (MFS) PROFILE DOMAIN-CONTAINING PROTEIN"/>
    <property type="match status" value="1"/>
</dbReference>
<comment type="subcellular location">
    <subcellularLocation>
        <location evidence="1">Membrane</location>
        <topology evidence="1">Multi-pass membrane protein</topology>
    </subcellularLocation>
</comment>
<reference evidence="8 9" key="1">
    <citation type="submission" date="2014-06" db="EMBL/GenBank/DDBJ databases">
        <title>Evolutionary Origins and Diversification of the Mycorrhizal Mutualists.</title>
        <authorList>
            <consortium name="DOE Joint Genome Institute"/>
            <consortium name="Mycorrhizal Genomics Consortium"/>
            <person name="Kohler A."/>
            <person name="Kuo A."/>
            <person name="Nagy L.G."/>
            <person name="Floudas D."/>
            <person name="Copeland A."/>
            <person name="Barry K.W."/>
            <person name="Cichocki N."/>
            <person name="Veneault-Fourrey C."/>
            <person name="LaButti K."/>
            <person name="Lindquist E.A."/>
            <person name="Lipzen A."/>
            <person name="Lundell T."/>
            <person name="Morin E."/>
            <person name="Murat C."/>
            <person name="Riley R."/>
            <person name="Ohm R."/>
            <person name="Sun H."/>
            <person name="Tunlid A."/>
            <person name="Henrissat B."/>
            <person name="Grigoriev I.V."/>
            <person name="Hibbett D.S."/>
            <person name="Martin F."/>
        </authorList>
    </citation>
    <scope>NUCLEOTIDE SEQUENCE [LARGE SCALE GENOMIC DNA]</scope>
    <source>
        <strain evidence="8 9">SS14</strain>
    </source>
</reference>
<dbReference type="SUPFAM" id="SSF103473">
    <property type="entry name" value="MFS general substrate transporter"/>
    <property type="match status" value="1"/>
</dbReference>
<feature type="non-terminal residue" evidence="8">
    <location>
        <position position="158"/>
    </location>
</feature>
<evidence type="ECO:0000256" key="1">
    <source>
        <dbReference type="ARBA" id="ARBA00004141"/>
    </source>
</evidence>
<evidence type="ECO:0000256" key="2">
    <source>
        <dbReference type="ARBA" id="ARBA00022448"/>
    </source>
</evidence>
<keyword evidence="5 6" id="KW-0472">Membrane</keyword>
<feature type="transmembrane region" description="Helical" evidence="6">
    <location>
        <begin position="104"/>
        <end position="126"/>
    </location>
</feature>
<dbReference type="PANTHER" id="PTHR23504">
    <property type="entry name" value="MAJOR FACILITATOR SUPERFAMILY DOMAIN-CONTAINING PROTEIN 10"/>
    <property type="match status" value="1"/>
</dbReference>
<keyword evidence="3 6" id="KW-0812">Transmembrane</keyword>
<protein>
    <recommendedName>
        <fullName evidence="7">Major facilitator superfamily (MFS) profile domain-containing protein</fullName>
    </recommendedName>
</protein>
<dbReference type="OrthoDB" id="419616at2759"/>
<evidence type="ECO:0000313" key="8">
    <source>
        <dbReference type="EMBL" id="KIJ39943.1"/>
    </source>
</evidence>
<dbReference type="GO" id="GO:0022857">
    <property type="term" value="F:transmembrane transporter activity"/>
    <property type="evidence" value="ECO:0007669"/>
    <property type="project" value="InterPro"/>
</dbReference>
<organism evidence="8 9">
    <name type="scientific">Sphaerobolus stellatus (strain SS14)</name>
    <dbReference type="NCBI Taxonomy" id="990650"/>
    <lineage>
        <taxon>Eukaryota</taxon>
        <taxon>Fungi</taxon>
        <taxon>Dikarya</taxon>
        <taxon>Basidiomycota</taxon>
        <taxon>Agaricomycotina</taxon>
        <taxon>Agaricomycetes</taxon>
        <taxon>Phallomycetidae</taxon>
        <taxon>Geastrales</taxon>
        <taxon>Sphaerobolaceae</taxon>
        <taxon>Sphaerobolus</taxon>
    </lineage>
</organism>
<evidence type="ECO:0000259" key="7">
    <source>
        <dbReference type="PROSITE" id="PS50850"/>
    </source>
</evidence>
<dbReference type="InterPro" id="IPR011701">
    <property type="entry name" value="MFS"/>
</dbReference>
<sequence length="158" mass="17957">GRKPVLLIGLSTMAVSTIWFRMSKSFLSMLISRTLAGILRNLFNSTKLIVAELTDRINQASAFQYHLQLFRFGEIIGLPLGGFLARPGRHFSMFRNKFWKNHPFTLPCFMVGGFVIFSVILGYIYLPEVRYSYDCIRFPLFCFTPIELGGLGMSEAAI</sequence>
<evidence type="ECO:0000256" key="4">
    <source>
        <dbReference type="ARBA" id="ARBA00022989"/>
    </source>
</evidence>